<dbReference type="Pfam" id="PF04854">
    <property type="entry name" value="DUF624"/>
    <property type="match status" value="1"/>
</dbReference>
<feature type="transmembrane region" description="Helical" evidence="1">
    <location>
        <begin position="81"/>
        <end position="100"/>
    </location>
</feature>
<feature type="transmembrane region" description="Helical" evidence="1">
    <location>
        <begin position="112"/>
        <end position="135"/>
    </location>
</feature>
<organism evidence="2 3">
    <name type="scientific">Saliterribacillus persicus</name>
    <dbReference type="NCBI Taxonomy" id="930114"/>
    <lineage>
        <taxon>Bacteria</taxon>
        <taxon>Bacillati</taxon>
        <taxon>Bacillota</taxon>
        <taxon>Bacilli</taxon>
        <taxon>Bacillales</taxon>
        <taxon>Bacillaceae</taxon>
        <taxon>Saliterribacillus</taxon>
    </lineage>
</organism>
<dbReference type="RefSeq" id="WP_114351899.1">
    <property type="nucleotide sequence ID" value="NZ_QPJJ01000003.1"/>
</dbReference>
<evidence type="ECO:0000256" key="1">
    <source>
        <dbReference type="SAM" id="Phobius"/>
    </source>
</evidence>
<dbReference type="InterPro" id="IPR006938">
    <property type="entry name" value="DUF624"/>
</dbReference>
<keyword evidence="1" id="KW-0812">Transmembrane</keyword>
<name>A0A368Y3C7_9BACI</name>
<dbReference type="EMBL" id="QPJJ01000003">
    <property type="protein sequence ID" value="RCW74783.1"/>
    <property type="molecule type" value="Genomic_DNA"/>
</dbReference>
<protein>
    <submittedName>
        <fullName evidence="2">Putative membrane protein YesL</fullName>
    </submittedName>
</protein>
<comment type="caution">
    <text evidence="2">The sequence shown here is derived from an EMBL/GenBank/DDBJ whole genome shotgun (WGS) entry which is preliminary data.</text>
</comment>
<dbReference type="Proteomes" id="UP000252585">
    <property type="component" value="Unassembled WGS sequence"/>
</dbReference>
<sequence length="216" mass="24921">MAKTNNIGGIYKALEWLMWMMYLNLLWIIGSLVGLIIIGVFPATIALVTVMREWLAKEEEVRFTKTFITTYKREFLRSNGVGLILTAILYLLYLNFQFVLNMQGSFQTLMQIGLMIVGILFVILSLYIFPTYAHFDISFRDYFKHAFLLGVFSPLMTLIMIGLLVLFQFILRWIPGLIPVIGVSVTFFIITSISLIAFERFETSHKVLHEKQPKEG</sequence>
<gene>
    <name evidence="2" type="ORF">DFR57_10379</name>
</gene>
<dbReference type="OrthoDB" id="2182676at2"/>
<evidence type="ECO:0000313" key="2">
    <source>
        <dbReference type="EMBL" id="RCW74783.1"/>
    </source>
</evidence>
<keyword evidence="1" id="KW-1133">Transmembrane helix</keyword>
<proteinExistence type="predicted"/>
<keyword evidence="3" id="KW-1185">Reference proteome</keyword>
<feature type="transmembrane region" description="Helical" evidence="1">
    <location>
        <begin position="177"/>
        <end position="198"/>
    </location>
</feature>
<dbReference type="AlphaFoldDB" id="A0A368Y3C7"/>
<keyword evidence="1" id="KW-0472">Membrane</keyword>
<accession>A0A368Y3C7</accession>
<feature type="transmembrane region" description="Helical" evidence="1">
    <location>
        <begin position="25"/>
        <end position="48"/>
    </location>
</feature>
<reference evidence="2 3" key="1">
    <citation type="submission" date="2018-07" db="EMBL/GenBank/DDBJ databases">
        <title>Genomic Encyclopedia of Type Strains, Phase IV (KMG-IV): sequencing the most valuable type-strain genomes for metagenomic binning, comparative biology and taxonomic classification.</title>
        <authorList>
            <person name="Goeker M."/>
        </authorList>
    </citation>
    <scope>NUCLEOTIDE SEQUENCE [LARGE SCALE GENOMIC DNA]</scope>
    <source>
        <strain evidence="2 3">DSM 27696</strain>
    </source>
</reference>
<evidence type="ECO:0000313" key="3">
    <source>
        <dbReference type="Proteomes" id="UP000252585"/>
    </source>
</evidence>
<feature type="transmembrane region" description="Helical" evidence="1">
    <location>
        <begin position="147"/>
        <end position="171"/>
    </location>
</feature>